<name>A0A550BXW3_9AGAR</name>
<accession>A0A550BXW3</accession>
<dbReference type="Proteomes" id="UP000320762">
    <property type="component" value="Unassembled WGS sequence"/>
</dbReference>
<reference evidence="1 2" key="1">
    <citation type="journal article" date="2019" name="New Phytol.">
        <title>Comparative genomics reveals unique wood-decay strategies and fruiting body development in the Schizophyllaceae.</title>
        <authorList>
            <person name="Almasi E."/>
            <person name="Sahu N."/>
            <person name="Krizsan K."/>
            <person name="Balint B."/>
            <person name="Kovacs G.M."/>
            <person name="Kiss B."/>
            <person name="Cseklye J."/>
            <person name="Drula E."/>
            <person name="Henrissat B."/>
            <person name="Nagy I."/>
            <person name="Chovatia M."/>
            <person name="Adam C."/>
            <person name="LaButti K."/>
            <person name="Lipzen A."/>
            <person name="Riley R."/>
            <person name="Grigoriev I.V."/>
            <person name="Nagy L.G."/>
        </authorList>
    </citation>
    <scope>NUCLEOTIDE SEQUENCE [LARGE SCALE GENOMIC DNA]</scope>
    <source>
        <strain evidence="1 2">NL-1724</strain>
    </source>
</reference>
<dbReference type="OrthoDB" id="3025143at2759"/>
<sequence length="288" mass="31531">TSDVIIGVLAGRPSDGEGSGRAPQRSWDAATTSLASEIEAQRSRTSFPKPCRKHRRGVFGAQAIGISHGGGQTKPGNLCHQGSMLTVLTYLVALDAMVRVMNFGSSVFGTYAPQVHEFTGSILLQLLASDPSLVRNFPRSVWACLTINFGPRTVCYPHRDFANLAFGWCAITALGDFDPDKGGELVLWDCKMIIRFPPGSTILIPSAILKHSNTRVGRFERRYSVTQYTAAAIFRWVAHGFQLDEAYFASLSAEEAKKDEETAAERWARGRAMFSKLSDLVKAANEKL</sequence>
<evidence type="ECO:0000313" key="2">
    <source>
        <dbReference type="Proteomes" id="UP000320762"/>
    </source>
</evidence>
<evidence type="ECO:0008006" key="3">
    <source>
        <dbReference type="Google" id="ProtNLM"/>
    </source>
</evidence>
<feature type="non-terminal residue" evidence="1">
    <location>
        <position position="1"/>
    </location>
</feature>
<gene>
    <name evidence="1" type="ORF">BD626DRAFT_515426</name>
</gene>
<dbReference type="STRING" id="97359.A0A550BXW3"/>
<dbReference type="EMBL" id="VDMD01000049">
    <property type="protein sequence ID" value="TRM57363.1"/>
    <property type="molecule type" value="Genomic_DNA"/>
</dbReference>
<proteinExistence type="predicted"/>
<keyword evidence="2" id="KW-1185">Reference proteome</keyword>
<dbReference type="AlphaFoldDB" id="A0A550BXW3"/>
<evidence type="ECO:0000313" key="1">
    <source>
        <dbReference type="EMBL" id="TRM57363.1"/>
    </source>
</evidence>
<organism evidence="1 2">
    <name type="scientific">Schizophyllum amplum</name>
    <dbReference type="NCBI Taxonomy" id="97359"/>
    <lineage>
        <taxon>Eukaryota</taxon>
        <taxon>Fungi</taxon>
        <taxon>Dikarya</taxon>
        <taxon>Basidiomycota</taxon>
        <taxon>Agaricomycotina</taxon>
        <taxon>Agaricomycetes</taxon>
        <taxon>Agaricomycetidae</taxon>
        <taxon>Agaricales</taxon>
        <taxon>Schizophyllaceae</taxon>
        <taxon>Schizophyllum</taxon>
    </lineage>
</organism>
<comment type="caution">
    <text evidence="1">The sequence shown here is derived from an EMBL/GenBank/DDBJ whole genome shotgun (WGS) entry which is preliminary data.</text>
</comment>
<dbReference type="Gene3D" id="3.60.130.30">
    <property type="match status" value="1"/>
</dbReference>
<protein>
    <recommendedName>
        <fullName evidence="3">Prolyl 4-hydroxylase alpha subunit Fe(2+) 2OG dioxygenase domain-containing protein</fullName>
    </recommendedName>
</protein>